<feature type="region of interest" description="Disordered" evidence="1">
    <location>
        <begin position="181"/>
        <end position="268"/>
    </location>
</feature>
<evidence type="ECO:0000256" key="1">
    <source>
        <dbReference type="SAM" id="MobiDB-lite"/>
    </source>
</evidence>
<evidence type="ECO:0000313" key="2">
    <source>
        <dbReference type="EMBL" id="KAK2028039.1"/>
    </source>
</evidence>
<dbReference type="Proteomes" id="UP001232148">
    <property type="component" value="Unassembled WGS sequence"/>
</dbReference>
<dbReference type="EMBL" id="MU842884">
    <property type="protein sequence ID" value="KAK2028039.1"/>
    <property type="molecule type" value="Genomic_DNA"/>
</dbReference>
<proteinExistence type="predicted"/>
<name>A0AAD9HHP4_9PEZI</name>
<dbReference type="AlphaFoldDB" id="A0AAD9HHP4"/>
<comment type="caution">
    <text evidence="2">The sequence shown here is derived from an EMBL/GenBank/DDBJ whole genome shotgun (WGS) entry which is preliminary data.</text>
</comment>
<accession>A0AAD9HHP4</accession>
<evidence type="ECO:0000313" key="3">
    <source>
        <dbReference type="Proteomes" id="UP001232148"/>
    </source>
</evidence>
<feature type="compositionally biased region" description="Pro residues" evidence="1">
    <location>
        <begin position="207"/>
        <end position="217"/>
    </location>
</feature>
<keyword evidence="3" id="KW-1185">Reference proteome</keyword>
<protein>
    <submittedName>
        <fullName evidence="2">Uncharacterized protein</fullName>
    </submittedName>
</protein>
<sequence>MRPTNESRLFYTANPPQPVPTSRWTSFLLPSDTAPNCCCIARGKGGEERYLFARPYQCRYVPIVSYLPRRAEPRRALGAWGTWGGGESGAGGRRSFPTLIEWNRTPPTPNMPSELLLRPCSPPPLFFSATLSPSLSAFSIRPLSTNHFPRQPYLHTHPSNNPSSKHNVLAVSISMRPFFLKGHRPKHTAPSPPRASMQLVGRDSNQPTPPPIGPHTPAPCLSIITNSKRQKSARYWREGEREREGRRRGKERPAPNAKNQKKKTPTGRWECDAMSLRRLTSLYLSLSLSLSIPPSLSLSR</sequence>
<organism evidence="2 3">
    <name type="scientific">Colletotrichum zoysiae</name>
    <dbReference type="NCBI Taxonomy" id="1216348"/>
    <lineage>
        <taxon>Eukaryota</taxon>
        <taxon>Fungi</taxon>
        <taxon>Dikarya</taxon>
        <taxon>Ascomycota</taxon>
        <taxon>Pezizomycotina</taxon>
        <taxon>Sordariomycetes</taxon>
        <taxon>Hypocreomycetidae</taxon>
        <taxon>Glomerellales</taxon>
        <taxon>Glomerellaceae</taxon>
        <taxon>Colletotrichum</taxon>
        <taxon>Colletotrichum graminicola species complex</taxon>
    </lineage>
</organism>
<gene>
    <name evidence="2" type="ORF">LX32DRAFT_412257</name>
</gene>
<feature type="compositionally biased region" description="Basic and acidic residues" evidence="1">
    <location>
        <begin position="235"/>
        <end position="245"/>
    </location>
</feature>
<reference evidence="2" key="1">
    <citation type="submission" date="2021-06" db="EMBL/GenBank/DDBJ databases">
        <title>Comparative genomics, transcriptomics and evolutionary studies reveal genomic signatures of adaptation to plant cell wall in hemibiotrophic fungi.</title>
        <authorList>
            <consortium name="DOE Joint Genome Institute"/>
            <person name="Baroncelli R."/>
            <person name="Diaz J.F."/>
            <person name="Benocci T."/>
            <person name="Peng M."/>
            <person name="Battaglia E."/>
            <person name="Haridas S."/>
            <person name="Andreopoulos W."/>
            <person name="Labutti K."/>
            <person name="Pangilinan J."/>
            <person name="Floch G.L."/>
            <person name="Makela M.R."/>
            <person name="Henrissat B."/>
            <person name="Grigoriev I.V."/>
            <person name="Crouch J.A."/>
            <person name="De Vries R.P."/>
            <person name="Sukno S.A."/>
            <person name="Thon M.R."/>
        </authorList>
    </citation>
    <scope>NUCLEOTIDE SEQUENCE</scope>
    <source>
        <strain evidence="2">MAFF235873</strain>
    </source>
</reference>